<dbReference type="InterPro" id="IPR011256">
    <property type="entry name" value="Reg_factor_effector_dom_sf"/>
</dbReference>
<comment type="caution">
    <text evidence="6">The sequence shown here is derived from an EMBL/GenBank/DDBJ whole genome shotgun (WGS) entry which is preliminary data.</text>
</comment>
<keyword evidence="2" id="KW-0805">Transcription regulation</keyword>
<dbReference type="InterPro" id="IPR047057">
    <property type="entry name" value="MerR_fam"/>
</dbReference>
<keyword evidence="7" id="KW-1185">Reference proteome</keyword>
<dbReference type="RefSeq" id="WP_154473624.1">
    <property type="nucleotide sequence ID" value="NZ_VUMD01000019.1"/>
</dbReference>
<sequence length="273" mass="31834">MKNLFSIGEVSKQQNISRQTLIFYDKIGLFCPAYTDPNNGYRYYSANQLDYLDTICIMKRIGFSLEEIKTYMKSYTINNSILTLRKQLTVINNQIEELQMIKSRVEHRCSELECAVSIHENSDIVTVENVKQHYILLHKVRAPHSLEQVSIATKECFVRSFKEGLPIFFQSGAIVPYERIQQKRYTEASFVFLPIEKTSNVKGIMELPAGRCVCTYHTGDYLSIGSSYERILAYCKKENLQIRSDSYEFAINDYLSTRDEKEYITKIQFYVWG</sequence>
<dbReference type="InterPro" id="IPR029442">
    <property type="entry name" value="GyrI-like"/>
</dbReference>
<keyword evidence="3" id="KW-0238">DNA-binding</keyword>
<feature type="domain" description="HTH merR-type" evidence="5">
    <location>
        <begin position="4"/>
        <end position="74"/>
    </location>
</feature>
<evidence type="ECO:0000256" key="1">
    <source>
        <dbReference type="ARBA" id="ARBA00022491"/>
    </source>
</evidence>
<dbReference type="Pfam" id="PF06445">
    <property type="entry name" value="GyrI-like"/>
    <property type="match status" value="1"/>
</dbReference>
<dbReference type="Proteomes" id="UP000429958">
    <property type="component" value="Unassembled WGS sequence"/>
</dbReference>
<dbReference type="PROSITE" id="PS50937">
    <property type="entry name" value="HTH_MERR_2"/>
    <property type="match status" value="1"/>
</dbReference>
<accession>A0A7X2TEQ5</accession>
<keyword evidence="1" id="KW-0678">Repressor</keyword>
<reference evidence="6 7" key="1">
    <citation type="submission" date="2019-08" db="EMBL/GenBank/DDBJ databases">
        <title>In-depth cultivation of the pig gut microbiome towards novel bacterial diversity and tailored functional studies.</title>
        <authorList>
            <person name="Wylensek D."/>
            <person name="Hitch T.C.A."/>
            <person name="Clavel T."/>
        </authorList>
    </citation>
    <scope>NUCLEOTIDE SEQUENCE [LARGE SCALE GENOMIC DNA]</scope>
    <source>
        <strain evidence="6 7">WCA-389-WT-23D1</strain>
    </source>
</reference>
<evidence type="ECO:0000313" key="7">
    <source>
        <dbReference type="Proteomes" id="UP000429958"/>
    </source>
</evidence>
<dbReference type="Gene3D" id="1.10.1660.10">
    <property type="match status" value="1"/>
</dbReference>
<protein>
    <submittedName>
        <fullName evidence="6">MerR family transcriptional regulator</fullName>
    </submittedName>
</protein>
<evidence type="ECO:0000256" key="4">
    <source>
        <dbReference type="ARBA" id="ARBA00023163"/>
    </source>
</evidence>
<dbReference type="SUPFAM" id="SSF55136">
    <property type="entry name" value="Probable bacterial effector-binding domain"/>
    <property type="match status" value="1"/>
</dbReference>
<dbReference type="GO" id="GO:0003677">
    <property type="term" value="F:DNA binding"/>
    <property type="evidence" value="ECO:0007669"/>
    <property type="project" value="UniProtKB-KW"/>
</dbReference>
<evidence type="ECO:0000259" key="5">
    <source>
        <dbReference type="PROSITE" id="PS50937"/>
    </source>
</evidence>
<dbReference type="PANTHER" id="PTHR30204:SF69">
    <property type="entry name" value="MERR-FAMILY TRANSCRIPTIONAL REGULATOR"/>
    <property type="match status" value="1"/>
</dbReference>
<organism evidence="6 7">
    <name type="scientific">Clostridium porci</name>
    <dbReference type="NCBI Taxonomy" id="2605778"/>
    <lineage>
        <taxon>Bacteria</taxon>
        <taxon>Bacillati</taxon>
        <taxon>Bacillota</taxon>
        <taxon>Clostridia</taxon>
        <taxon>Eubacteriales</taxon>
        <taxon>Clostridiaceae</taxon>
        <taxon>Clostridium</taxon>
    </lineage>
</organism>
<evidence type="ECO:0000313" key="6">
    <source>
        <dbReference type="EMBL" id="MSS38186.1"/>
    </source>
</evidence>
<dbReference type="AlphaFoldDB" id="A0A7X2TEQ5"/>
<evidence type="ECO:0000256" key="3">
    <source>
        <dbReference type="ARBA" id="ARBA00023125"/>
    </source>
</evidence>
<keyword evidence="4" id="KW-0804">Transcription</keyword>
<dbReference type="InterPro" id="IPR009061">
    <property type="entry name" value="DNA-bd_dom_put_sf"/>
</dbReference>
<dbReference type="EMBL" id="VUMD01000019">
    <property type="protein sequence ID" value="MSS38186.1"/>
    <property type="molecule type" value="Genomic_DNA"/>
</dbReference>
<proteinExistence type="predicted"/>
<gene>
    <name evidence="6" type="ORF">FYJ39_17010</name>
</gene>
<dbReference type="CDD" id="cd01107">
    <property type="entry name" value="HTH_BmrR"/>
    <property type="match status" value="1"/>
</dbReference>
<dbReference type="Pfam" id="PF13411">
    <property type="entry name" value="MerR_1"/>
    <property type="match status" value="1"/>
</dbReference>
<dbReference type="PANTHER" id="PTHR30204">
    <property type="entry name" value="REDOX-CYCLING DRUG-SENSING TRANSCRIPTIONAL ACTIVATOR SOXR"/>
    <property type="match status" value="1"/>
</dbReference>
<evidence type="ECO:0000256" key="2">
    <source>
        <dbReference type="ARBA" id="ARBA00023015"/>
    </source>
</evidence>
<name>A0A7X2TEQ5_9CLOT</name>
<dbReference type="Gene3D" id="3.20.80.10">
    <property type="entry name" value="Regulatory factor, effector binding domain"/>
    <property type="match status" value="1"/>
</dbReference>
<dbReference type="InterPro" id="IPR000551">
    <property type="entry name" value="MerR-type_HTH_dom"/>
</dbReference>
<dbReference type="SUPFAM" id="SSF46955">
    <property type="entry name" value="Putative DNA-binding domain"/>
    <property type="match status" value="1"/>
</dbReference>
<dbReference type="GO" id="GO:0003700">
    <property type="term" value="F:DNA-binding transcription factor activity"/>
    <property type="evidence" value="ECO:0007669"/>
    <property type="project" value="InterPro"/>
</dbReference>
<dbReference type="SMART" id="SM00422">
    <property type="entry name" value="HTH_MERR"/>
    <property type="match status" value="1"/>
</dbReference>